<protein>
    <submittedName>
        <fullName evidence="5">DNA-binding transcriptional regulator, MarR family</fullName>
    </submittedName>
</protein>
<reference evidence="5 6" key="1">
    <citation type="submission" date="2016-11" db="EMBL/GenBank/DDBJ databases">
        <authorList>
            <person name="Jaros S."/>
            <person name="Januszkiewicz K."/>
            <person name="Wedrychowicz H."/>
        </authorList>
    </citation>
    <scope>NUCLEOTIDE SEQUENCE [LARGE SCALE GENOMIC DNA]</scope>
    <source>
        <strain evidence="5 6">DSM 46144</strain>
    </source>
</reference>
<dbReference type="PROSITE" id="PS50995">
    <property type="entry name" value="HTH_MARR_2"/>
    <property type="match status" value="1"/>
</dbReference>
<gene>
    <name evidence="5" type="ORF">SAMN05443668_101916</name>
</gene>
<dbReference type="InterPro" id="IPR023187">
    <property type="entry name" value="Tscrpt_reg_MarR-type_CS"/>
</dbReference>
<dbReference type="PROSITE" id="PS01117">
    <property type="entry name" value="HTH_MARR_1"/>
    <property type="match status" value="1"/>
</dbReference>
<keyword evidence="6" id="KW-1185">Reference proteome</keyword>
<dbReference type="SUPFAM" id="SSF46785">
    <property type="entry name" value="Winged helix' DNA-binding domain"/>
    <property type="match status" value="1"/>
</dbReference>
<feature type="domain" description="HTH marR-type" evidence="4">
    <location>
        <begin position="9"/>
        <end position="148"/>
    </location>
</feature>
<sequence length="149" mass="15821">MAPNPEDVAAGLTAVLPVLMRTVERRLALDYARPKPPDAQLALLRLVGEREGITVREAADALLMKANNVSALVSHLVGEGLLTRVPDENDRRVVHLHPTADAREQFASVDGLTADYLLAALDGLDPAQVAAIGEALPGLIALARRMHAG</sequence>
<evidence type="ECO:0000313" key="6">
    <source>
        <dbReference type="Proteomes" id="UP000184440"/>
    </source>
</evidence>
<dbReference type="EMBL" id="FRCS01000001">
    <property type="protein sequence ID" value="SHM56926.1"/>
    <property type="molecule type" value="Genomic_DNA"/>
</dbReference>
<evidence type="ECO:0000256" key="1">
    <source>
        <dbReference type="ARBA" id="ARBA00023015"/>
    </source>
</evidence>
<dbReference type="InterPro" id="IPR036390">
    <property type="entry name" value="WH_DNA-bd_sf"/>
</dbReference>
<name>A0A1M7JV84_9ACTN</name>
<keyword evidence="3" id="KW-0804">Transcription</keyword>
<dbReference type="AlphaFoldDB" id="A0A1M7JV84"/>
<dbReference type="InterPro" id="IPR000835">
    <property type="entry name" value="HTH_MarR-typ"/>
</dbReference>
<dbReference type="Pfam" id="PF12802">
    <property type="entry name" value="MarR_2"/>
    <property type="match status" value="1"/>
</dbReference>
<dbReference type="Gene3D" id="1.10.10.10">
    <property type="entry name" value="Winged helix-like DNA-binding domain superfamily/Winged helix DNA-binding domain"/>
    <property type="match status" value="1"/>
</dbReference>
<accession>A0A1M7JV84</accession>
<dbReference type="InterPro" id="IPR036388">
    <property type="entry name" value="WH-like_DNA-bd_sf"/>
</dbReference>
<evidence type="ECO:0000313" key="5">
    <source>
        <dbReference type="EMBL" id="SHM56926.1"/>
    </source>
</evidence>
<keyword evidence="1" id="KW-0805">Transcription regulation</keyword>
<dbReference type="SMART" id="SM00347">
    <property type="entry name" value="HTH_MARR"/>
    <property type="match status" value="1"/>
</dbReference>
<dbReference type="GO" id="GO:0003700">
    <property type="term" value="F:DNA-binding transcription factor activity"/>
    <property type="evidence" value="ECO:0007669"/>
    <property type="project" value="InterPro"/>
</dbReference>
<dbReference type="PANTHER" id="PTHR33164:SF103">
    <property type="entry name" value="REGULATORY PROTEIN MARR"/>
    <property type="match status" value="1"/>
</dbReference>
<dbReference type="Proteomes" id="UP000184440">
    <property type="component" value="Unassembled WGS sequence"/>
</dbReference>
<dbReference type="RefSeq" id="WP_218617289.1">
    <property type="nucleotide sequence ID" value="NZ_FRCS01000001.1"/>
</dbReference>
<dbReference type="STRING" id="134849.SAMN05443668_101916"/>
<dbReference type="GO" id="GO:0006950">
    <property type="term" value="P:response to stress"/>
    <property type="evidence" value="ECO:0007669"/>
    <property type="project" value="TreeGrafter"/>
</dbReference>
<evidence type="ECO:0000259" key="4">
    <source>
        <dbReference type="PROSITE" id="PS50995"/>
    </source>
</evidence>
<proteinExistence type="predicted"/>
<dbReference type="InterPro" id="IPR039422">
    <property type="entry name" value="MarR/SlyA-like"/>
</dbReference>
<keyword evidence="2 5" id="KW-0238">DNA-binding</keyword>
<dbReference type="GO" id="GO:0003677">
    <property type="term" value="F:DNA binding"/>
    <property type="evidence" value="ECO:0007669"/>
    <property type="project" value="UniProtKB-KW"/>
</dbReference>
<organism evidence="5 6">
    <name type="scientific">Cryptosporangium aurantiacum</name>
    <dbReference type="NCBI Taxonomy" id="134849"/>
    <lineage>
        <taxon>Bacteria</taxon>
        <taxon>Bacillati</taxon>
        <taxon>Actinomycetota</taxon>
        <taxon>Actinomycetes</taxon>
        <taxon>Cryptosporangiales</taxon>
        <taxon>Cryptosporangiaceae</taxon>
        <taxon>Cryptosporangium</taxon>
    </lineage>
</organism>
<dbReference type="PANTHER" id="PTHR33164">
    <property type="entry name" value="TRANSCRIPTIONAL REGULATOR, MARR FAMILY"/>
    <property type="match status" value="1"/>
</dbReference>
<evidence type="ECO:0000256" key="2">
    <source>
        <dbReference type="ARBA" id="ARBA00023125"/>
    </source>
</evidence>
<evidence type="ECO:0000256" key="3">
    <source>
        <dbReference type="ARBA" id="ARBA00023163"/>
    </source>
</evidence>